<sequence>MTLYEAIYVRKTTRNFSMEPVRGELISSILEYEEELIPYNPDIQTKIEIIGNQDAKARLKGLLTVNAPYYLVLYSEKKEGCFLNAGYMMEQMALYLNSRGIGVYCLRNVHAKKGYDINENLHDLIILAFGLPKTELYKTAYSAKRLELSELCTFKSEIGSSMKAILEAARLAPSNMNLQPWRFVVYDNRVHVFMKKPPVANALLQHMAEFDIGMMLSHIMIAAEDMWIDISIKKLENINSKSIPNNAYVTSIALK</sequence>
<name>A0A1D3TTB5_9FIRM</name>
<comment type="similarity">
    <text evidence="1">Belongs to the nitroreductase family.</text>
</comment>
<evidence type="ECO:0000256" key="1">
    <source>
        <dbReference type="ARBA" id="ARBA00007118"/>
    </source>
</evidence>
<gene>
    <name evidence="4" type="ORF">SAMN05421730_1008109</name>
</gene>
<dbReference type="Pfam" id="PF14512">
    <property type="entry name" value="TM1586_NiRdase"/>
    <property type="match status" value="1"/>
</dbReference>
<dbReference type="Gene3D" id="3.40.109.10">
    <property type="entry name" value="NADH Oxidase"/>
    <property type="match status" value="1"/>
</dbReference>
<dbReference type="Proteomes" id="UP000199315">
    <property type="component" value="Unassembled WGS sequence"/>
</dbReference>
<dbReference type="InterPro" id="IPR029478">
    <property type="entry name" value="TM1586_NiRdase"/>
</dbReference>
<feature type="domain" description="Putative nitroreductase TM1586" evidence="3">
    <location>
        <begin position="3"/>
        <end position="223"/>
    </location>
</feature>
<dbReference type="InterPro" id="IPR000415">
    <property type="entry name" value="Nitroreductase-like"/>
</dbReference>
<dbReference type="RefSeq" id="WP_169823640.1">
    <property type="nucleotide sequence ID" value="NZ_FMKA01000008.1"/>
</dbReference>
<organism evidence="4 5">
    <name type="scientific">Anaerobium acetethylicum</name>
    <dbReference type="NCBI Taxonomy" id="1619234"/>
    <lineage>
        <taxon>Bacteria</taxon>
        <taxon>Bacillati</taxon>
        <taxon>Bacillota</taxon>
        <taxon>Clostridia</taxon>
        <taxon>Lachnospirales</taxon>
        <taxon>Lachnospiraceae</taxon>
        <taxon>Anaerobium</taxon>
    </lineage>
</organism>
<dbReference type="EMBL" id="FMKA01000008">
    <property type="protein sequence ID" value="SCP97145.1"/>
    <property type="molecule type" value="Genomic_DNA"/>
</dbReference>
<dbReference type="STRING" id="1619234.SAMN05421730_1008109"/>
<protein>
    <submittedName>
        <fullName evidence="4">Putative TM nitroreductase</fullName>
    </submittedName>
</protein>
<keyword evidence="5" id="KW-1185">Reference proteome</keyword>
<dbReference type="PANTHER" id="PTHR43673:SF10">
    <property type="entry name" value="NADH DEHYDROGENASE_NAD(P)H NITROREDUCTASE XCC3605-RELATED"/>
    <property type="match status" value="1"/>
</dbReference>
<accession>A0A1D3TTB5</accession>
<dbReference type="Gene3D" id="3.40.109.30">
    <property type="entry name" value="putative nitroreductase (tm1586), domain 2"/>
    <property type="match status" value="1"/>
</dbReference>
<dbReference type="AlphaFoldDB" id="A0A1D3TTB5"/>
<evidence type="ECO:0000313" key="4">
    <source>
        <dbReference type="EMBL" id="SCP97145.1"/>
    </source>
</evidence>
<reference evidence="4 5" key="1">
    <citation type="submission" date="2016-09" db="EMBL/GenBank/DDBJ databases">
        <authorList>
            <person name="Capua I."/>
            <person name="De Benedictis P."/>
            <person name="Joannis T."/>
            <person name="Lombin L.H."/>
            <person name="Cattoli G."/>
        </authorList>
    </citation>
    <scope>NUCLEOTIDE SEQUENCE [LARGE SCALE GENOMIC DNA]</scope>
    <source>
        <strain evidence="4 5">GluBS11</strain>
    </source>
</reference>
<evidence type="ECO:0000256" key="2">
    <source>
        <dbReference type="ARBA" id="ARBA00023002"/>
    </source>
</evidence>
<dbReference type="CDD" id="cd02062">
    <property type="entry name" value="Nitro_FMN_reductase"/>
    <property type="match status" value="1"/>
</dbReference>
<evidence type="ECO:0000259" key="3">
    <source>
        <dbReference type="Pfam" id="PF14512"/>
    </source>
</evidence>
<dbReference type="SUPFAM" id="SSF55469">
    <property type="entry name" value="FMN-dependent nitroreductase-like"/>
    <property type="match status" value="2"/>
</dbReference>
<dbReference type="GO" id="GO:0016491">
    <property type="term" value="F:oxidoreductase activity"/>
    <property type="evidence" value="ECO:0007669"/>
    <property type="project" value="UniProtKB-KW"/>
</dbReference>
<dbReference type="PANTHER" id="PTHR43673">
    <property type="entry name" value="NAD(P)H NITROREDUCTASE YDGI-RELATED"/>
    <property type="match status" value="1"/>
</dbReference>
<proteinExistence type="inferred from homology"/>
<evidence type="ECO:0000313" key="5">
    <source>
        <dbReference type="Proteomes" id="UP000199315"/>
    </source>
</evidence>
<keyword evidence="2" id="KW-0560">Oxidoreductase</keyword>